<accession>A0A4Q2U1B7</accession>
<comment type="function">
    <text evidence="22">Member of the two-component regulatory system NreB/NreC involved in the control of dissimilatory nitrate/nitrite reduction in response to oxygen. NreB functions as a direct oxygen sensor histidine kinase which is autophosphorylated, in the absence of oxygen, probably at the conserved histidine residue, and transfers its phosphate group probably to a conserved aspartate residue of NreC. NreB/NreC activates the expression of the nitrate (narGHJI) and nitrite (nir) reductase operons, as well as the putative nitrate transporter gene narT.</text>
</comment>
<keyword evidence="28" id="KW-1185">Reference proteome</keyword>
<dbReference type="InterPro" id="IPR035965">
    <property type="entry name" value="PAS-like_dom_sf"/>
</dbReference>
<keyword evidence="19" id="KW-0902">Two-component regulatory system</keyword>
<dbReference type="PRINTS" id="PR00344">
    <property type="entry name" value="BCTRLSENSOR"/>
</dbReference>
<reference evidence="27 28" key="2">
    <citation type="submission" date="2019-02" db="EMBL/GenBank/DDBJ databases">
        <title>'Lichenibacterium ramalinii' gen. nov. sp. nov., 'Lichenibacterium minor' gen. nov. sp. nov.</title>
        <authorList>
            <person name="Pankratov T."/>
        </authorList>
    </citation>
    <scope>NUCLEOTIDE SEQUENCE [LARGE SCALE GENOMIC DNA]</scope>
    <source>
        <strain evidence="27 28">RmlP026</strain>
    </source>
</reference>
<evidence type="ECO:0000256" key="20">
    <source>
        <dbReference type="ARBA" id="ARBA00023014"/>
    </source>
</evidence>
<evidence type="ECO:0000256" key="7">
    <source>
        <dbReference type="ARBA" id="ARBA00022475"/>
    </source>
</evidence>
<keyword evidence="9" id="KW-0963">Cytoplasm</keyword>
<evidence type="ECO:0000256" key="8">
    <source>
        <dbReference type="ARBA" id="ARBA00022485"/>
    </source>
</evidence>
<dbReference type="GO" id="GO:0005737">
    <property type="term" value="C:cytoplasm"/>
    <property type="evidence" value="ECO:0007669"/>
    <property type="project" value="UniProtKB-SubCell"/>
</dbReference>
<evidence type="ECO:0000256" key="18">
    <source>
        <dbReference type="ARBA" id="ARBA00023004"/>
    </source>
</evidence>
<dbReference type="Gene3D" id="3.30.450.20">
    <property type="entry name" value="PAS domain"/>
    <property type="match status" value="2"/>
</dbReference>
<dbReference type="GO" id="GO:0005886">
    <property type="term" value="C:plasma membrane"/>
    <property type="evidence" value="ECO:0007669"/>
    <property type="project" value="UniProtKB-SubCell"/>
</dbReference>
<evidence type="ECO:0000256" key="1">
    <source>
        <dbReference type="ARBA" id="ARBA00000085"/>
    </source>
</evidence>
<comment type="cofactor">
    <cofactor evidence="2">
        <name>[4Fe-4S] cluster</name>
        <dbReference type="ChEBI" id="CHEBI:49883"/>
    </cofactor>
</comment>
<evidence type="ECO:0000256" key="14">
    <source>
        <dbReference type="ARBA" id="ARBA00022741"/>
    </source>
</evidence>
<dbReference type="InterPro" id="IPR004358">
    <property type="entry name" value="Sig_transdc_His_kin-like_C"/>
</dbReference>
<dbReference type="Pfam" id="PF08447">
    <property type="entry name" value="PAS_3"/>
    <property type="match status" value="1"/>
</dbReference>
<proteinExistence type="predicted"/>
<feature type="region of interest" description="Disordered" evidence="24">
    <location>
        <begin position="1"/>
        <end position="29"/>
    </location>
</feature>
<evidence type="ECO:0000256" key="25">
    <source>
        <dbReference type="SAM" id="Phobius"/>
    </source>
</evidence>
<dbReference type="GO" id="GO:0046983">
    <property type="term" value="F:protein dimerization activity"/>
    <property type="evidence" value="ECO:0007669"/>
    <property type="project" value="InterPro"/>
</dbReference>
<dbReference type="PANTHER" id="PTHR24421">
    <property type="entry name" value="NITRATE/NITRITE SENSOR PROTEIN NARX-RELATED"/>
    <property type="match status" value="1"/>
</dbReference>
<reference evidence="27 28" key="1">
    <citation type="submission" date="2018-12" db="EMBL/GenBank/DDBJ databases">
        <authorList>
            <person name="Grouzdev D.S."/>
            <person name="Krutkina M.S."/>
        </authorList>
    </citation>
    <scope>NUCLEOTIDE SEQUENCE [LARGE SCALE GENOMIC DNA]</scope>
    <source>
        <strain evidence="27 28">RmlP026</strain>
    </source>
</reference>
<keyword evidence="21 25" id="KW-0472">Membrane</keyword>
<keyword evidence="18" id="KW-0408">Iron</keyword>
<keyword evidence="20" id="KW-0411">Iron-sulfur</keyword>
<dbReference type="InterPro" id="IPR003594">
    <property type="entry name" value="HATPase_dom"/>
</dbReference>
<dbReference type="SMART" id="SM00387">
    <property type="entry name" value="HATPase_c"/>
    <property type="match status" value="1"/>
</dbReference>
<dbReference type="SUPFAM" id="SSF55785">
    <property type="entry name" value="PYP-like sensor domain (PAS domain)"/>
    <property type="match status" value="1"/>
</dbReference>
<evidence type="ECO:0000256" key="9">
    <source>
        <dbReference type="ARBA" id="ARBA00022490"/>
    </source>
</evidence>
<keyword evidence="7" id="KW-1003">Cell membrane</keyword>
<keyword evidence="11" id="KW-0808">Transferase</keyword>
<evidence type="ECO:0000256" key="16">
    <source>
        <dbReference type="ARBA" id="ARBA00022840"/>
    </source>
</evidence>
<evidence type="ECO:0000256" key="15">
    <source>
        <dbReference type="ARBA" id="ARBA00022777"/>
    </source>
</evidence>
<dbReference type="Gene3D" id="3.30.565.10">
    <property type="entry name" value="Histidine kinase-like ATPase, C-terminal domain"/>
    <property type="match status" value="1"/>
</dbReference>
<dbReference type="GO" id="GO:0005524">
    <property type="term" value="F:ATP binding"/>
    <property type="evidence" value="ECO:0007669"/>
    <property type="project" value="UniProtKB-KW"/>
</dbReference>
<feature type="compositionally biased region" description="Low complexity" evidence="24">
    <location>
        <begin position="18"/>
        <end position="27"/>
    </location>
</feature>
<comment type="catalytic activity">
    <reaction evidence="1">
        <text>ATP + protein L-histidine = ADP + protein N-phospho-L-histidine.</text>
        <dbReference type="EC" id="2.7.13.3"/>
    </reaction>
</comment>
<dbReference type="InterPro" id="IPR005467">
    <property type="entry name" value="His_kinase_dom"/>
</dbReference>
<dbReference type="OrthoDB" id="9778496at2"/>
<dbReference type="GO" id="GO:0051539">
    <property type="term" value="F:4 iron, 4 sulfur cluster binding"/>
    <property type="evidence" value="ECO:0007669"/>
    <property type="project" value="UniProtKB-KW"/>
</dbReference>
<keyword evidence="8" id="KW-0004">4Fe-4S</keyword>
<dbReference type="PROSITE" id="PS50109">
    <property type="entry name" value="HIS_KIN"/>
    <property type="match status" value="1"/>
</dbReference>
<evidence type="ECO:0000256" key="17">
    <source>
        <dbReference type="ARBA" id="ARBA00022989"/>
    </source>
</evidence>
<evidence type="ECO:0000256" key="2">
    <source>
        <dbReference type="ARBA" id="ARBA00001966"/>
    </source>
</evidence>
<dbReference type="InterPro" id="IPR033479">
    <property type="entry name" value="dCache_1"/>
</dbReference>
<keyword evidence="12 25" id="KW-0812">Transmembrane</keyword>
<evidence type="ECO:0000256" key="19">
    <source>
        <dbReference type="ARBA" id="ARBA00023012"/>
    </source>
</evidence>
<dbReference type="Pfam" id="PF07730">
    <property type="entry name" value="HisKA_3"/>
    <property type="match status" value="1"/>
</dbReference>
<dbReference type="GO" id="GO:0046872">
    <property type="term" value="F:metal ion binding"/>
    <property type="evidence" value="ECO:0007669"/>
    <property type="project" value="UniProtKB-KW"/>
</dbReference>
<dbReference type="InterPro" id="IPR036890">
    <property type="entry name" value="HATPase_C_sf"/>
</dbReference>
<feature type="transmembrane region" description="Helical" evidence="25">
    <location>
        <begin position="32"/>
        <end position="52"/>
    </location>
</feature>
<evidence type="ECO:0000256" key="10">
    <source>
        <dbReference type="ARBA" id="ARBA00022553"/>
    </source>
</evidence>
<evidence type="ECO:0000256" key="4">
    <source>
        <dbReference type="ARBA" id="ARBA00004651"/>
    </source>
</evidence>
<evidence type="ECO:0000256" key="24">
    <source>
        <dbReference type="SAM" id="MobiDB-lite"/>
    </source>
</evidence>
<comment type="subcellular location">
    <subcellularLocation>
        <location evidence="4">Cell membrane</location>
        <topology evidence="4">Multi-pass membrane protein</topology>
    </subcellularLocation>
    <subcellularLocation>
        <location evidence="3">Cytoplasm</location>
    </subcellularLocation>
</comment>
<dbReference type="SUPFAM" id="SSF55874">
    <property type="entry name" value="ATPase domain of HSP90 chaperone/DNA topoisomerase II/histidine kinase"/>
    <property type="match status" value="1"/>
</dbReference>
<dbReference type="GO" id="GO:0000155">
    <property type="term" value="F:phosphorelay sensor kinase activity"/>
    <property type="evidence" value="ECO:0007669"/>
    <property type="project" value="InterPro"/>
</dbReference>
<keyword evidence="14" id="KW-0547">Nucleotide-binding</keyword>
<dbReference type="Pfam" id="PF02743">
    <property type="entry name" value="dCache_1"/>
    <property type="match status" value="1"/>
</dbReference>
<keyword evidence="10" id="KW-0597">Phosphoprotein</keyword>
<sequence>MVRPRQISAGRRPGGDGSSPPDGVGPARPSPLLPLLMAASIPVLLFGGWTAYRTADEHRSAALRTARDTVAQVAERVTAEMNDQVRVAETLAASTALDGPDLPSFYRTAERVAAAHPLWHTVELDDPAGEQVLNLLRPLGGPLGPTADRDTFDEVRRGQAPAVGGIGPVGPVSGRRLVALRVPVLRDGELRDVLTIALKPDAVGDILRKAGIPDGWIGAVVDRSGNLIARSRGDADTVGLPASASVRRAVATGSGGFYKGTTREGVSVETVYATLPGTGSWSVHLGIPRHALDGPVRHALYAVAAAVAVSLALAVALVVTLARDLARRRRQDSSRAAAALEASEERAALAVAAADLGTWRWDVARDGVSGSERCRKLLDLPGTEGQATWSPGAILGAVHPDDRDALRRAAWGCLAARGSFEVDFRTVSAPGAPRWFHARGRAAAGSDGDEVHGIVADIGAQKRAEAERSDLLRRLAAAQEDVQRRIAHDLHDQVGQHVTGLSLGLKGLERALDGSSGDAPGQGLVARVRWLQELTGTIGRDLHRVASDLRPTALDDLGLPRALAALATDWSARYGVAADVQVIGSEERLPDEVATATYRVVQEALTNVLKHARATTVSVVLDRRPRDVRLVIEDDGVGFDPDSPAATVPGARRRLGLLGMRERLNQIGGTLTVESSPGAGTTLFVAIPLGVDPTAKDAA</sequence>
<evidence type="ECO:0000256" key="12">
    <source>
        <dbReference type="ARBA" id="ARBA00022692"/>
    </source>
</evidence>
<evidence type="ECO:0000259" key="26">
    <source>
        <dbReference type="PROSITE" id="PS50109"/>
    </source>
</evidence>
<evidence type="ECO:0000256" key="5">
    <source>
        <dbReference type="ARBA" id="ARBA00012438"/>
    </source>
</evidence>
<dbReference type="CDD" id="cd16917">
    <property type="entry name" value="HATPase_UhpB-NarQ-NarX-like"/>
    <property type="match status" value="1"/>
</dbReference>
<keyword evidence="16" id="KW-0067">ATP-binding</keyword>
<evidence type="ECO:0000256" key="11">
    <source>
        <dbReference type="ARBA" id="ARBA00022679"/>
    </source>
</evidence>
<keyword evidence="15 27" id="KW-0418">Kinase</keyword>
<dbReference type="CDD" id="cd18774">
    <property type="entry name" value="PDC2_HK_sensor"/>
    <property type="match status" value="1"/>
</dbReference>
<dbReference type="InterPro" id="IPR013655">
    <property type="entry name" value="PAS_fold_3"/>
</dbReference>
<evidence type="ECO:0000256" key="23">
    <source>
        <dbReference type="ARBA" id="ARBA00030800"/>
    </source>
</evidence>
<evidence type="ECO:0000256" key="6">
    <source>
        <dbReference type="ARBA" id="ARBA00017322"/>
    </source>
</evidence>
<protein>
    <recommendedName>
        <fullName evidence="6">Oxygen sensor histidine kinase NreB</fullName>
        <ecNumber evidence="5">2.7.13.3</ecNumber>
    </recommendedName>
    <alternativeName>
        <fullName evidence="23">Nitrogen regulation protein B</fullName>
    </alternativeName>
</protein>
<evidence type="ECO:0000256" key="13">
    <source>
        <dbReference type="ARBA" id="ARBA00022723"/>
    </source>
</evidence>
<gene>
    <name evidence="27" type="ORF">D3273_23860</name>
</gene>
<dbReference type="Proteomes" id="UP000290759">
    <property type="component" value="Unassembled WGS sequence"/>
</dbReference>
<dbReference type="InterPro" id="IPR050482">
    <property type="entry name" value="Sensor_HK_TwoCompSys"/>
</dbReference>
<dbReference type="InterPro" id="IPR011712">
    <property type="entry name" value="Sig_transdc_His_kin_sub3_dim/P"/>
</dbReference>
<dbReference type="EC" id="2.7.13.3" evidence="5"/>
<comment type="caution">
    <text evidence="27">The sequence shown here is derived from an EMBL/GenBank/DDBJ whole genome shotgun (WGS) entry which is preliminary data.</text>
</comment>
<dbReference type="Pfam" id="PF02518">
    <property type="entry name" value="HATPase_c"/>
    <property type="match status" value="1"/>
</dbReference>
<feature type="transmembrane region" description="Helical" evidence="25">
    <location>
        <begin position="299"/>
        <end position="322"/>
    </location>
</feature>
<keyword evidence="13" id="KW-0479">Metal-binding</keyword>
<feature type="domain" description="Histidine kinase" evidence="26">
    <location>
        <begin position="599"/>
        <end position="691"/>
    </location>
</feature>
<evidence type="ECO:0000313" key="28">
    <source>
        <dbReference type="Proteomes" id="UP000290759"/>
    </source>
</evidence>
<keyword evidence="17 25" id="KW-1133">Transmembrane helix</keyword>
<evidence type="ECO:0000256" key="21">
    <source>
        <dbReference type="ARBA" id="ARBA00023136"/>
    </source>
</evidence>
<evidence type="ECO:0000256" key="3">
    <source>
        <dbReference type="ARBA" id="ARBA00004496"/>
    </source>
</evidence>
<name>A0A4Q2U1B7_9HYPH</name>
<organism evidence="27 28">
    <name type="scientific">Lichenibacterium minor</name>
    <dbReference type="NCBI Taxonomy" id="2316528"/>
    <lineage>
        <taxon>Bacteria</taxon>
        <taxon>Pseudomonadati</taxon>
        <taxon>Pseudomonadota</taxon>
        <taxon>Alphaproteobacteria</taxon>
        <taxon>Hyphomicrobiales</taxon>
        <taxon>Lichenihabitantaceae</taxon>
        <taxon>Lichenibacterium</taxon>
    </lineage>
</organism>
<evidence type="ECO:0000313" key="27">
    <source>
        <dbReference type="EMBL" id="RYC29478.1"/>
    </source>
</evidence>
<evidence type="ECO:0000256" key="22">
    <source>
        <dbReference type="ARBA" id="ARBA00024827"/>
    </source>
</evidence>
<dbReference type="PANTHER" id="PTHR24421:SF10">
    <property type="entry name" value="NITRATE_NITRITE SENSOR PROTEIN NARQ"/>
    <property type="match status" value="1"/>
</dbReference>
<dbReference type="EMBL" id="QYBB01000051">
    <property type="protein sequence ID" value="RYC29478.1"/>
    <property type="molecule type" value="Genomic_DNA"/>
</dbReference>
<dbReference type="Gene3D" id="1.20.5.1930">
    <property type="match status" value="1"/>
</dbReference>
<dbReference type="AlphaFoldDB" id="A0A4Q2U1B7"/>